<dbReference type="HOGENOM" id="CLU_1044367_0_0_14"/>
<evidence type="ECO:0000313" key="3">
    <source>
        <dbReference type="Proteomes" id="UP000032737"/>
    </source>
</evidence>
<dbReference type="EMBL" id="FO681348">
    <property type="protein sequence ID" value="CCV65650.1"/>
    <property type="molecule type" value="Genomic_DNA"/>
</dbReference>
<feature type="transmembrane region" description="Helical" evidence="1">
    <location>
        <begin position="15"/>
        <end position="41"/>
    </location>
</feature>
<keyword evidence="3" id="KW-1185">Reference proteome</keyword>
<protein>
    <submittedName>
        <fullName evidence="2">Uncharacterized protein</fullName>
    </submittedName>
</protein>
<keyword evidence="1" id="KW-0472">Membrane</keyword>
<proteinExistence type="predicted"/>
<dbReference type="OrthoDB" id="384215at2"/>
<sequence length="266" mass="30686">MILILFSVFGINVDIGYLVVFLTGIMFGFLLLLLVYVYSVLATLNKKRQIRDAQEPDIDEEEIKLLIKDAQSQYKNKKLREEVGFAIYVKQLSLDLSKDIAAKFYPNSKHPHLELTLDETLLLGHYITDRIDRIFEARLLKIFRKTTLSRLMSLYEMKQTIEDSAVMKAEKKFKVRKTASAIFSAINIINPAYWIRKVTVDKLTQLIINKIALSVIGIVGEETYKIYSKNVFKVEKTIDSGVDQLYEEIKGDVKKYVEEEDLDDAV</sequence>
<gene>
    <name evidence="2" type="ORF">BN85306290</name>
</gene>
<dbReference type="RefSeq" id="WP_030004510.1">
    <property type="nucleotide sequence ID" value="NC_022549.1"/>
</dbReference>
<dbReference type="STRING" id="61635.BN85306290"/>
<accession>U4KN35</accession>
<keyword evidence="1" id="KW-0812">Transmembrane</keyword>
<organism evidence="2 3">
    <name type="scientific">Acholeplasma brassicae</name>
    <dbReference type="NCBI Taxonomy" id="61635"/>
    <lineage>
        <taxon>Bacteria</taxon>
        <taxon>Bacillati</taxon>
        <taxon>Mycoplasmatota</taxon>
        <taxon>Mollicutes</taxon>
        <taxon>Acholeplasmatales</taxon>
        <taxon>Acholeplasmataceae</taxon>
        <taxon>Acholeplasma</taxon>
    </lineage>
</organism>
<evidence type="ECO:0000313" key="2">
    <source>
        <dbReference type="EMBL" id="CCV65650.1"/>
    </source>
</evidence>
<keyword evidence="1" id="KW-1133">Transmembrane helix</keyword>
<dbReference type="KEGG" id="abra:BN85306290"/>
<name>U4KN35_9MOLU</name>
<dbReference type="AlphaFoldDB" id="U4KN35"/>
<reference evidence="2 3" key="1">
    <citation type="journal article" date="2013" name="J. Mol. Microbiol. Biotechnol.">
        <title>Analysis of the Complete Genomes of Acholeplasma brassicae , A. palmae and A. laidlawii and Their Comparison to the Obligate Parasites from ' Candidatus Phytoplasma'.</title>
        <authorList>
            <person name="Kube M."/>
            <person name="Siewert C."/>
            <person name="Migdoll A.M."/>
            <person name="Duduk B."/>
            <person name="Holz S."/>
            <person name="Rabus R."/>
            <person name="Seemuller E."/>
            <person name="Mitrovic J."/>
            <person name="Muller I."/>
            <person name="Buttner C."/>
            <person name="Reinhardt R."/>
        </authorList>
    </citation>
    <scope>NUCLEOTIDE SEQUENCE [LARGE SCALE GENOMIC DNA]</scope>
    <source>
        <strain evidence="3">0502</strain>
    </source>
</reference>
<evidence type="ECO:0000256" key="1">
    <source>
        <dbReference type="SAM" id="Phobius"/>
    </source>
</evidence>
<dbReference type="Proteomes" id="UP000032737">
    <property type="component" value="Chromosome"/>
</dbReference>